<evidence type="ECO:0000313" key="1">
    <source>
        <dbReference type="EMBL" id="TXT04334.1"/>
    </source>
</evidence>
<dbReference type="PANTHER" id="PTHR23022:SF135">
    <property type="entry name" value="SI:DKEY-77F5.3"/>
    <property type="match status" value="1"/>
</dbReference>
<proteinExistence type="predicted"/>
<dbReference type="Gene3D" id="3.30.420.10">
    <property type="entry name" value="Ribonuclease H-like superfamily/Ribonuclease H"/>
    <property type="match status" value="1"/>
</dbReference>
<dbReference type="EMBL" id="QKWK01000016">
    <property type="protein sequence ID" value="TXT04334.1"/>
    <property type="molecule type" value="Genomic_DNA"/>
</dbReference>
<comment type="caution">
    <text evidence="1">The sequence shown here is derived from an EMBL/GenBank/DDBJ whole genome shotgun (WGS) entry which is preliminary data.</text>
</comment>
<dbReference type="Proteomes" id="UP000473826">
    <property type="component" value="Unassembled WGS sequence"/>
</dbReference>
<evidence type="ECO:0008006" key="3">
    <source>
        <dbReference type="Google" id="ProtNLM"/>
    </source>
</evidence>
<organism evidence="1 2">
    <name type="scientific">Vanrija humicola</name>
    <name type="common">Yeast</name>
    <name type="synonym">Cryptococcus humicola</name>
    <dbReference type="NCBI Taxonomy" id="5417"/>
    <lineage>
        <taxon>Eukaryota</taxon>
        <taxon>Fungi</taxon>
        <taxon>Dikarya</taxon>
        <taxon>Basidiomycota</taxon>
        <taxon>Agaricomycotina</taxon>
        <taxon>Tremellomycetes</taxon>
        <taxon>Trichosporonales</taxon>
        <taxon>Trichosporonaceae</taxon>
        <taxon>Vanrija</taxon>
    </lineage>
</organism>
<reference evidence="1 2" key="1">
    <citation type="journal article" date="2019" name="PLoS Genet.">
        <title>Convergent evolution of linked mating-type loci in basidiomycete fungi.</title>
        <authorList>
            <person name="Sun S."/>
            <person name="Coelho M.A."/>
            <person name="Heitman J."/>
            <person name="Nowrousian M."/>
        </authorList>
    </citation>
    <scope>NUCLEOTIDE SEQUENCE [LARGE SCALE GENOMIC DNA]</scope>
    <source>
        <strain evidence="1 2">CBS 4282</strain>
    </source>
</reference>
<dbReference type="InterPro" id="IPR036397">
    <property type="entry name" value="RNaseH_sf"/>
</dbReference>
<protein>
    <recommendedName>
        <fullName evidence="3">Tc1-like transposase DDE domain-containing protein</fullName>
    </recommendedName>
</protein>
<keyword evidence="2" id="KW-1185">Reference proteome</keyword>
<dbReference type="InterPro" id="IPR052338">
    <property type="entry name" value="Transposase_5"/>
</dbReference>
<dbReference type="AlphaFoldDB" id="A0A7D8UYH7"/>
<dbReference type="GO" id="GO:0003676">
    <property type="term" value="F:nucleic acid binding"/>
    <property type="evidence" value="ECO:0007669"/>
    <property type="project" value="InterPro"/>
</dbReference>
<sequence length="299" mass="34668">MKTKHAGGRPPKLSSLDSPKIEQVLKENRRLSLKNLALKCATVAPPVHFSTLRRFLKSEGYKRRLAHRKPLLGIRERRLRRRWHYKTRGLDWRSVIFTDEAQVCASNKGRIWVTCKDNERFLPDFLAPRVPKDVSVLVWGGIWHGGRTPLVRISTSSSAGKRKGFTGELYRHQILKPHLGPAFLRLNNDWRAYGGARVLEDGNRIHFTRFCRAEKGRFNIKGLFHPPNSPDLNCIEHAWAELKRRLNLIEPCPGTKDQLWEAAQRVWTEIPLQFINNLVLSMKKRRNTIRHNLVGPTTY</sequence>
<evidence type="ECO:0000313" key="2">
    <source>
        <dbReference type="Proteomes" id="UP000473826"/>
    </source>
</evidence>
<dbReference type="PANTHER" id="PTHR23022">
    <property type="entry name" value="TRANSPOSABLE ELEMENT-RELATED"/>
    <property type="match status" value="1"/>
</dbReference>
<name>A0A7D8UYH7_VANHU</name>
<gene>
    <name evidence="1" type="ORF">VHUM_04221</name>
</gene>
<accession>A0A7D8UYH7</accession>
<dbReference type="OrthoDB" id="2431447at2759"/>